<evidence type="ECO:0000313" key="3">
    <source>
        <dbReference type="EMBL" id="SFG04200.1"/>
    </source>
</evidence>
<feature type="compositionally biased region" description="Polar residues" evidence="1">
    <location>
        <begin position="17"/>
        <end position="30"/>
    </location>
</feature>
<feature type="region of interest" description="Disordered" evidence="1">
    <location>
        <begin position="1"/>
        <end position="42"/>
    </location>
</feature>
<dbReference type="Proteomes" id="UP000181942">
    <property type="component" value="Unassembled WGS sequence"/>
</dbReference>
<dbReference type="Gene3D" id="3.10.129.10">
    <property type="entry name" value="Hotdog Thioesterase"/>
    <property type="match status" value="1"/>
</dbReference>
<sequence length="185" mass="20153">MADTAPLTKETGPGPSPQLTNETGPRTSPRLTRDTGPALSPGARLAPFTVAVERGRLRFFGSVIGLEDTEFTSLERAREAGHHDLPVPPTFLFGLELEHQADAQGPDGPPVDPSRVLHTEQSFSYHETAHAGDELVFSPVITDVYRRRAGTMEFVVRDTAVTRPDGTAIADLHQVIMVRHPEGER</sequence>
<feature type="domain" description="FAS1-like dehydratase" evidence="2">
    <location>
        <begin position="42"/>
        <end position="171"/>
    </location>
</feature>
<gene>
    <name evidence="3" type="ORF">SAMN02787118_11524</name>
</gene>
<reference evidence="3 4" key="1">
    <citation type="submission" date="2016-10" db="EMBL/GenBank/DDBJ databases">
        <authorList>
            <person name="de Groot N.N."/>
        </authorList>
    </citation>
    <scope>NUCLEOTIDE SEQUENCE [LARGE SCALE GENOMIC DNA]</scope>
    <source>
        <strain evidence="3 4">OK461</strain>
    </source>
</reference>
<name>A0A1I2NME8_9ACTN</name>
<evidence type="ECO:0000256" key="1">
    <source>
        <dbReference type="SAM" id="MobiDB-lite"/>
    </source>
</evidence>
<dbReference type="Pfam" id="PF13452">
    <property type="entry name" value="FAS1_DH_region"/>
    <property type="match status" value="1"/>
</dbReference>
<dbReference type="InterPro" id="IPR039569">
    <property type="entry name" value="FAS1-like_DH_region"/>
</dbReference>
<dbReference type="EMBL" id="FONR01000015">
    <property type="protein sequence ID" value="SFG04200.1"/>
    <property type="molecule type" value="Genomic_DNA"/>
</dbReference>
<dbReference type="SUPFAM" id="SSF54637">
    <property type="entry name" value="Thioesterase/thiol ester dehydrase-isomerase"/>
    <property type="match status" value="1"/>
</dbReference>
<dbReference type="OrthoDB" id="5415111at2"/>
<dbReference type="AlphaFoldDB" id="A0A1I2NME8"/>
<protein>
    <submittedName>
        <fullName evidence="3">N-terminal half of MaoC dehydratase</fullName>
    </submittedName>
</protein>
<evidence type="ECO:0000259" key="2">
    <source>
        <dbReference type="Pfam" id="PF13452"/>
    </source>
</evidence>
<accession>A0A1I2NME8</accession>
<evidence type="ECO:0000313" key="4">
    <source>
        <dbReference type="Proteomes" id="UP000181942"/>
    </source>
</evidence>
<dbReference type="InterPro" id="IPR029069">
    <property type="entry name" value="HotDog_dom_sf"/>
</dbReference>
<proteinExistence type="predicted"/>
<organism evidence="3 4">
    <name type="scientific">Streptomyces mirabilis</name>
    <dbReference type="NCBI Taxonomy" id="68239"/>
    <lineage>
        <taxon>Bacteria</taxon>
        <taxon>Bacillati</taxon>
        <taxon>Actinomycetota</taxon>
        <taxon>Actinomycetes</taxon>
        <taxon>Kitasatosporales</taxon>
        <taxon>Streptomycetaceae</taxon>
        <taxon>Streptomyces</taxon>
    </lineage>
</organism>